<protein>
    <submittedName>
        <fullName evidence="4">GNAT family N-acetyltransferase</fullName>
        <ecNumber evidence="4">2.3.1.-</ecNumber>
    </submittedName>
</protein>
<evidence type="ECO:0000313" key="5">
    <source>
        <dbReference type="Proteomes" id="UP001058461"/>
    </source>
</evidence>
<dbReference type="PROSITE" id="PS51186">
    <property type="entry name" value="GNAT"/>
    <property type="match status" value="1"/>
</dbReference>
<keyword evidence="5" id="KW-1185">Reference proteome</keyword>
<dbReference type="SUPFAM" id="SSF55729">
    <property type="entry name" value="Acyl-CoA N-acyltransferases (Nat)"/>
    <property type="match status" value="1"/>
</dbReference>
<dbReference type="InterPro" id="IPR000182">
    <property type="entry name" value="GNAT_dom"/>
</dbReference>
<reference evidence="4" key="1">
    <citation type="submission" date="2021-04" db="EMBL/GenBank/DDBJ databases">
        <title>Oceanospirillales bacteria with DddD are important DMSP degraders in coastal seawater.</title>
        <authorList>
            <person name="Liu J."/>
        </authorList>
    </citation>
    <scope>NUCLEOTIDE SEQUENCE</scope>
    <source>
        <strain evidence="4">D13-1</strain>
    </source>
</reference>
<accession>A0ABY5HDB3</accession>
<dbReference type="InterPro" id="IPR016181">
    <property type="entry name" value="Acyl_CoA_acyltransferase"/>
</dbReference>
<organism evidence="4 5">
    <name type="scientific">Marinobacterium rhizophilum</name>
    <dbReference type="NCBI Taxonomy" id="420402"/>
    <lineage>
        <taxon>Bacteria</taxon>
        <taxon>Pseudomonadati</taxon>
        <taxon>Pseudomonadota</taxon>
        <taxon>Gammaproteobacteria</taxon>
        <taxon>Oceanospirillales</taxon>
        <taxon>Oceanospirillaceae</taxon>
        <taxon>Marinobacterium</taxon>
    </lineage>
</organism>
<keyword evidence="2 4" id="KW-0012">Acyltransferase</keyword>
<dbReference type="Pfam" id="PF00583">
    <property type="entry name" value="Acetyltransf_1"/>
    <property type="match status" value="1"/>
</dbReference>
<keyword evidence="1 4" id="KW-0808">Transferase</keyword>
<dbReference type="Proteomes" id="UP001058461">
    <property type="component" value="Chromosome"/>
</dbReference>
<name>A0ABY5HDB3_9GAMM</name>
<evidence type="ECO:0000256" key="1">
    <source>
        <dbReference type="ARBA" id="ARBA00022679"/>
    </source>
</evidence>
<dbReference type="Gene3D" id="3.40.630.30">
    <property type="match status" value="1"/>
</dbReference>
<dbReference type="RefSeq" id="WP_255852357.1">
    <property type="nucleotide sequence ID" value="NZ_CP073347.1"/>
</dbReference>
<dbReference type="InterPro" id="IPR050680">
    <property type="entry name" value="YpeA/RimI_acetyltransf"/>
</dbReference>
<evidence type="ECO:0000259" key="3">
    <source>
        <dbReference type="PROSITE" id="PS51186"/>
    </source>
</evidence>
<dbReference type="PANTHER" id="PTHR43420">
    <property type="entry name" value="ACETYLTRANSFERASE"/>
    <property type="match status" value="1"/>
</dbReference>
<evidence type="ECO:0000313" key="4">
    <source>
        <dbReference type="EMBL" id="UTW10321.1"/>
    </source>
</evidence>
<dbReference type="CDD" id="cd04301">
    <property type="entry name" value="NAT_SF"/>
    <property type="match status" value="1"/>
</dbReference>
<dbReference type="GO" id="GO:0016746">
    <property type="term" value="F:acyltransferase activity"/>
    <property type="evidence" value="ECO:0007669"/>
    <property type="project" value="UniProtKB-KW"/>
</dbReference>
<feature type="domain" description="N-acetyltransferase" evidence="3">
    <location>
        <begin position="2"/>
        <end position="148"/>
    </location>
</feature>
<gene>
    <name evidence="4" type="ORF">KDW95_13525</name>
</gene>
<dbReference type="EMBL" id="CP073347">
    <property type="protein sequence ID" value="UTW10321.1"/>
    <property type="molecule type" value="Genomic_DNA"/>
</dbReference>
<dbReference type="EC" id="2.3.1.-" evidence="4"/>
<proteinExistence type="predicted"/>
<evidence type="ECO:0000256" key="2">
    <source>
        <dbReference type="ARBA" id="ARBA00023315"/>
    </source>
</evidence>
<sequence>MAEVRVLVESDLASLDQLQPQCFDPPWSEDMLRARLRHPRSLNLGIFCAGELQGFVLLGYLLDEAEVLQIGVAQRHLRRGLARQLLGTALQRLPALGVERLMLEVRASNQAALGLYRGLGFVEDGRRAGYYPTATGHEDAVLMSVRPGR</sequence>
<dbReference type="PANTHER" id="PTHR43420:SF51">
    <property type="entry name" value="PEPTIDYL-LYSINE N-ACETYLTRANSFERASE YIAC"/>
    <property type="match status" value="1"/>
</dbReference>